<gene>
    <name evidence="2" type="ORF">A4U43_C10F16200</name>
</gene>
<feature type="domain" description="Reverse transcriptase" evidence="1">
    <location>
        <begin position="250"/>
        <end position="408"/>
    </location>
</feature>
<dbReference type="EMBL" id="CM007390">
    <property type="protein sequence ID" value="ONK57060.1"/>
    <property type="molecule type" value="Genomic_DNA"/>
</dbReference>
<dbReference type="InterPro" id="IPR043128">
    <property type="entry name" value="Rev_trsase/Diguanyl_cyclase"/>
</dbReference>
<name>A0A5P1E3D4_ASPOF</name>
<reference evidence="3" key="1">
    <citation type="journal article" date="2017" name="Nat. Commun.">
        <title>The asparagus genome sheds light on the origin and evolution of a young Y chromosome.</title>
        <authorList>
            <person name="Harkess A."/>
            <person name="Zhou J."/>
            <person name="Xu C."/>
            <person name="Bowers J.E."/>
            <person name="Van der Hulst R."/>
            <person name="Ayyampalayam S."/>
            <person name="Mercati F."/>
            <person name="Riccardi P."/>
            <person name="McKain M.R."/>
            <person name="Kakrana A."/>
            <person name="Tang H."/>
            <person name="Ray J."/>
            <person name="Groenendijk J."/>
            <person name="Arikit S."/>
            <person name="Mathioni S.M."/>
            <person name="Nakano M."/>
            <person name="Shan H."/>
            <person name="Telgmann-Rauber A."/>
            <person name="Kanno A."/>
            <person name="Yue Z."/>
            <person name="Chen H."/>
            <person name="Li W."/>
            <person name="Chen Y."/>
            <person name="Xu X."/>
            <person name="Zhang Y."/>
            <person name="Luo S."/>
            <person name="Chen H."/>
            <person name="Gao J."/>
            <person name="Mao Z."/>
            <person name="Pires J.C."/>
            <person name="Luo M."/>
            <person name="Kudrna D."/>
            <person name="Wing R.A."/>
            <person name="Meyers B.C."/>
            <person name="Yi K."/>
            <person name="Kong H."/>
            <person name="Lavrijsen P."/>
            <person name="Sunseri F."/>
            <person name="Falavigna A."/>
            <person name="Ye Y."/>
            <person name="Leebens-Mack J.H."/>
            <person name="Chen G."/>
        </authorList>
    </citation>
    <scope>NUCLEOTIDE SEQUENCE [LARGE SCALE GENOMIC DNA]</scope>
    <source>
        <strain evidence="3">cv. DH0086</strain>
    </source>
</reference>
<dbReference type="OMA" id="CILHART"/>
<dbReference type="Pfam" id="PF00078">
    <property type="entry name" value="RVT_1"/>
    <property type="match status" value="1"/>
</dbReference>
<evidence type="ECO:0000313" key="2">
    <source>
        <dbReference type="EMBL" id="ONK57060.1"/>
    </source>
</evidence>
<dbReference type="InterPro" id="IPR053134">
    <property type="entry name" value="RNA-dir_DNA_polymerase"/>
</dbReference>
<organism evidence="2 3">
    <name type="scientific">Asparagus officinalis</name>
    <name type="common">Garden asparagus</name>
    <dbReference type="NCBI Taxonomy" id="4686"/>
    <lineage>
        <taxon>Eukaryota</taxon>
        <taxon>Viridiplantae</taxon>
        <taxon>Streptophyta</taxon>
        <taxon>Embryophyta</taxon>
        <taxon>Tracheophyta</taxon>
        <taxon>Spermatophyta</taxon>
        <taxon>Magnoliopsida</taxon>
        <taxon>Liliopsida</taxon>
        <taxon>Asparagales</taxon>
        <taxon>Asparagaceae</taxon>
        <taxon>Asparagoideae</taxon>
        <taxon>Asparagus</taxon>
    </lineage>
</organism>
<dbReference type="InterPro" id="IPR043502">
    <property type="entry name" value="DNA/RNA_pol_sf"/>
</dbReference>
<dbReference type="Proteomes" id="UP000243459">
    <property type="component" value="Chromosome 10"/>
</dbReference>
<dbReference type="AlphaFoldDB" id="A0A5P1E3D4"/>
<sequence length="427" mass="49138">MMSDMGYDLTRLEGLNYGRGRKTVIKPAYVPKGKPSNYFNRTRRGLGYSSSSSDLCFYVNEDSDYACSGDQSSTTSAWDSDVSVRDLFDGLTVNMATVDPAEMAEDEQLPLYDETWDRHVNAQWNSRFEQREPPIEDEVLQVNMGIEANPKPIFISGSLPPQEKEDLIALIREYIDVFAWNYEDMPGLDPRVATHRLNISPDAKSIKQQQRRFRPQIMEVIGTEVKKLIESGFIREEQHPNWVANIVPVLKKNGKIRICIDFRNLNAACPKDEFPLPITDVIIDNTCRFKRMSFMDGFSGYNQIKMHPEDKKHTAFRTPMGVYCYTVMPFGLKNAGATYQRAMSMIFRDHLRKMVECYVDDLVVKSRRKEDHLQDLKTMFELMRTHQLKMNPTKSFLGMSSGKFLGFVVTTKGIRIDPDKVRAIQEL</sequence>
<dbReference type="PANTHER" id="PTHR24559">
    <property type="entry name" value="TRANSPOSON TY3-I GAG-POL POLYPROTEIN"/>
    <property type="match status" value="1"/>
</dbReference>
<dbReference type="SUPFAM" id="SSF56672">
    <property type="entry name" value="DNA/RNA polymerases"/>
    <property type="match status" value="1"/>
</dbReference>
<accession>A0A5P1E3D4</accession>
<proteinExistence type="predicted"/>
<dbReference type="Gene3D" id="3.30.70.270">
    <property type="match status" value="1"/>
</dbReference>
<evidence type="ECO:0000313" key="3">
    <source>
        <dbReference type="Proteomes" id="UP000243459"/>
    </source>
</evidence>
<dbReference type="PANTHER" id="PTHR24559:SF439">
    <property type="entry name" value="RETROTRANSPOSON, UNCLASSIFIED-LIKE PROTEIN"/>
    <property type="match status" value="1"/>
</dbReference>
<dbReference type="Gramene" id="ONK57060">
    <property type="protein sequence ID" value="ONK57060"/>
    <property type="gene ID" value="A4U43_C10F16200"/>
</dbReference>
<evidence type="ECO:0000259" key="1">
    <source>
        <dbReference type="Pfam" id="PF00078"/>
    </source>
</evidence>
<dbReference type="Gene3D" id="3.10.10.10">
    <property type="entry name" value="HIV Type 1 Reverse Transcriptase, subunit A, domain 1"/>
    <property type="match status" value="1"/>
</dbReference>
<dbReference type="CDD" id="cd01647">
    <property type="entry name" value="RT_LTR"/>
    <property type="match status" value="1"/>
</dbReference>
<dbReference type="InterPro" id="IPR000477">
    <property type="entry name" value="RT_dom"/>
</dbReference>
<protein>
    <recommendedName>
        <fullName evidence="1">Reverse transcriptase domain-containing protein</fullName>
    </recommendedName>
</protein>
<keyword evidence="3" id="KW-1185">Reference proteome</keyword>